<reference evidence="1 2" key="1">
    <citation type="submission" date="2020-08" db="EMBL/GenBank/DDBJ databases">
        <title>Sequencing the genomes of 1000 actinobacteria strains.</title>
        <authorList>
            <person name="Klenk H.-P."/>
        </authorList>
    </citation>
    <scope>NUCLEOTIDE SEQUENCE [LARGE SCALE GENOMIC DNA]</scope>
    <source>
        <strain evidence="1 2">DSM 105783</strain>
    </source>
</reference>
<proteinExistence type="predicted"/>
<name>A0A7W8WZJ1_9MICC</name>
<evidence type="ECO:0000313" key="1">
    <source>
        <dbReference type="EMBL" id="MBB5513441.1"/>
    </source>
</evidence>
<dbReference type="EMBL" id="JACHDR010000001">
    <property type="protein sequence ID" value="MBB5513441.1"/>
    <property type="molecule type" value="Genomic_DNA"/>
</dbReference>
<sequence>MSAALDGLVLRWYGVRIVAGGSRRLDRFGSTRRRKSLWILDVNA</sequence>
<dbReference type="RefSeq" id="WP_260170541.1">
    <property type="nucleotide sequence ID" value="NZ_BAAARH010000002.1"/>
</dbReference>
<protein>
    <submittedName>
        <fullName evidence="1">Uncharacterized protein</fullName>
    </submittedName>
</protein>
<accession>A0A7W8WZJ1</accession>
<dbReference type="AlphaFoldDB" id="A0A7W8WZJ1"/>
<gene>
    <name evidence="1" type="ORF">HD598_002128</name>
</gene>
<comment type="caution">
    <text evidence="1">The sequence shown here is derived from an EMBL/GenBank/DDBJ whole genome shotgun (WGS) entry which is preliminary data.</text>
</comment>
<dbReference type="Proteomes" id="UP000580797">
    <property type="component" value="Unassembled WGS sequence"/>
</dbReference>
<organism evidence="1 2">
    <name type="scientific">Neomicrococcus aestuarii</name>
    <dbReference type="NCBI Taxonomy" id="556325"/>
    <lineage>
        <taxon>Bacteria</taxon>
        <taxon>Bacillati</taxon>
        <taxon>Actinomycetota</taxon>
        <taxon>Actinomycetes</taxon>
        <taxon>Micrococcales</taxon>
        <taxon>Micrococcaceae</taxon>
        <taxon>Neomicrococcus</taxon>
    </lineage>
</organism>
<evidence type="ECO:0000313" key="2">
    <source>
        <dbReference type="Proteomes" id="UP000580797"/>
    </source>
</evidence>